<dbReference type="EMBL" id="CP024791">
    <property type="protein sequence ID" value="AUB43551.1"/>
    <property type="molecule type" value="Genomic_DNA"/>
</dbReference>
<organism evidence="1 2">
    <name type="scientific">Nostoc flagelliforme CCNUN1</name>
    <dbReference type="NCBI Taxonomy" id="2038116"/>
    <lineage>
        <taxon>Bacteria</taxon>
        <taxon>Bacillati</taxon>
        <taxon>Cyanobacteriota</taxon>
        <taxon>Cyanophyceae</taxon>
        <taxon>Nostocales</taxon>
        <taxon>Nostocaceae</taxon>
        <taxon>Nostoc</taxon>
    </lineage>
</organism>
<accession>A0A2K8T7A2</accession>
<keyword evidence="2" id="KW-1185">Reference proteome</keyword>
<sequence length="47" mass="5208">MPRLNCDPRKRLCLMLGAMRFCEIIIKTAGEQGAGSRGNGKRTNQKS</sequence>
<reference evidence="1 2" key="1">
    <citation type="submission" date="2017-11" db="EMBL/GenBank/DDBJ databases">
        <title>Complete genome of a free-living desiccation-tolerant cyanobacterium and its photosynthetic adaptation to extreme terrestrial habitat.</title>
        <authorList>
            <person name="Shang J."/>
        </authorList>
    </citation>
    <scope>NUCLEOTIDE SEQUENCE [LARGE SCALE GENOMIC DNA]</scope>
    <source>
        <strain evidence="1 2">CCNUN1</strain>
        <plasmid evidence="2">pnfsy06</plasmid>
    </source>
</reference>
<dbReference type="Proteomes" id="UP000232003">
    <property type="component" value="Plasmid pNFSY06"/>
</dbReference>
<gene>
    <name evidence="1" type="ORF">COO91_09732</name>
</gene>
<dbReference type="KEGG" id="nfl:COO91_09732"/>
<protein>
    <submittedName>
        <fullName evidence="1">Uncharacterized protein</fullName>
    </submittedName>
</protein>
<proteinExistence type="predicted"/>
<keyword evidence="1" id="KW-0614">Plasmid</keyword>
<geneLocation type="plasmid" evidence="2">
    <name>pnfsy06</name>
</geneLocation>
<name>A0A2K8T7A2_9NOSO</name>
<evidence type="ECO:0000313" key="1">
    <source>
        <dbReference type="EMBL" id="AUB43551.1"/>
    </source>
</evidence>
<dbReference type="AlphaFoldDB" id="A0A2K8T7A2"/>
<evidence type="ECO:0000313" key="2">
    <source>
        <dbReference type="Proteomes" id="UP000232003"/>
    </source>
</evidence>